<sequence>MSVLIFLSSSGKGGRELNTIRLIPYLLSRGLSVRVVVLDGGGYVANRCYCTGVDCYTLGLWPGKLNFLAVCLRFFLILRKTRPDVVQVYGFLASIICRFTARLLRIKVVVGIVGAGHFIGIRPLMERITKRLVSCYTANSLAGKSRMLEIQKNRSPRIEVIYNGIPKYSVPAAEPKKIFVVGTVANLRPEKGYDVMLEALAKVKTELRDVVTIKYLIAGEGKLREELTKKINSLGLNEQVELLGMVNNVVKVLYELDLFVLPSYTEGMPNALLEAMSAGKCVIASRVGGIPEIIEDGHNGLLVEPGDPEKLCRALIIAILDSQWRKNMAVQGQKIIHEKFSLSRQVEDSIRVWTSVCQDNSREVSR</sequence>
<dbReference type="SUPFAM" id="SSF53756">
    <property type="entry name" value="UDP-Glycosyltransferase/glycogen phosphorylase"/>
    <property type="match status" value="1"/>
</dbReference>
<evidence type="ECO:0000259" key="2">
    <source>
        <dbReference type="Pfam" id="PF13439"/>
    </source>
</evidence>
<dbReference type="PANTHER" id="PTHR12526">
    <property type="entry name" value="GLYCOSYLTRANSFERASE"/>
    <property type="match status" value="1"/>
</dbReference>
<dbReference type="InterPro" id="IPR001296">
    <property type="entry name" value="Glyco_trans_1"/>
</dbReference>
<organism evidence="3 4">
    <name type="scientific">Desulfofarcimen acetoxidans (strain ATCC 49208 / DSM 771 / KCTC 5769 / VKM B-1644 / 5575)</name>
    <name type="common">Desulfotomaculum acetoxidans</name>
    <dbReference type="NCBI Taxonomy" id="485916"/>
    <lineage>
        <taxon>Bacteria</taxon>
        <taxon>Bacillati</taxon>
        <taxon>Bacillota</taxon>
        <taxon>Clostridia</taxon>
        <taxon>Eubacteriales</taxon>
        <taxon>Peptococcaceae</taxon>
        <taxon>Desulfofarcimen</taxon>
    </lineage>
</organism>
<dbReference type="eggNOG" id="COG0438">
    <property type="taxonomic scope" value="Bacteria"/>
</dbReference>
<dbReference type="GO" id="GO:0016757">
    <property type="term" value="F:glycosyltransferase activity"/>
    <property type="evidence" value="ECO:0007669"/>
    <property type="project" value="InterPro"/>
</dbReference>
<name>C8W2E2_DESAS</name>
<dbReference type="STRING" id="485916.Dtox_2861"/>
<accession>C8W2E2</accession>
<evidence type="ECO:0000313" key="3">
    <source>
        <dbReference type="EMBL" id="ACV63626.1"/>
    </source>
</evidence>
<dbReference type="Pfam" id="PF13439">
    <property type="entry name" value="Glyco_transf_4"/>
    <property type="match status" value="1"/>
</dbReference>
<dbReference type="CDD" id="cd03801">
    <property type="entry name" value="GT4_PimA-like"/>
    <property type="match status" value="1"/>
</dbReference>
<proteinExistence type="predicted"/>
<dbReference type="Proteomes" id="UP000002217">
    <property type="component" value="Chromosome"/>
</dbReference>
<dbReference type="KEGG" id="dae:Dtox_2861"/>
<protein>
    <submittedName>
        <fullName evidence="3">Glycosyl transferase group 1</fullName>
    </submittedName>
</protein>
<feature type="domain" description="Glycosyltransferase subfamily 4-like N-terminal" evidence="2">
    <location>
        <begin position="14"/>
        <end position="165"/>
    </location>
</feature>
<dbReference type="CAZy" id="GT4">
    <property type="family name" value="Glycosyltransferase Family 4"/>
</dbReference>
<evidence type="ECO:0000313" key="4">
    <source>
        <dbReference type="Proteomes" id="UP000002217"/>
    </source>
</evidence>
<dbReference type="PANTHER" id="PTHR12526:SF630">
    <property type="entry name" value="GLYCOSYLTRANSFERASE"/>
    <property type="match status" value="1"/>
</dbReference>
<feature type="domain" description="Glycosyl transferase family 1" evidence="1">
    <location>
        <begin position="173"/>
        <end position="334"/>
    </location>
</feature>
<dbReference type="InterPro" id="IPR028098">
    <property type="entry name" value="Glyco_trans_4-like_N"/>
</dbReference>
<keyword evidence="4" id="KW-1185">Reference proteome</keyword>
<dbReference type="RefSeq" id="WP_015758319.1">
    <property type="nucleotide sequence ID" value="NC_013216.1"/>
</dbReference>
<evidence type="ECO:0000259" key="1">
    <source>
        <dbReference type="Pfam" id="PF00534"/>
    </source>
</evidence>
<dbReference type="AlphaFoldDB" id="C8W2E2"/>
<dbReference type="Pfam" id="PF00534">
    <property type="entry name" value="Glycos_transf_1"/>
    <property type="match status" value="1"/>
</dbReference>
<keyword evidence="3" id="KW-0808">Transferase</keyword>
<reference evidence="3 4" key="1">
    <citation type="journal article" date="2009" name="Stand. Genomic Sci.">
        <title>Complete genome sequence of Desulfotomaculum acetoxidans type strain (5575).</title>
        <authorList>
            <person name="Spring S."/>
            <person name="Lapidus A."/>
            <person name="Schroder M."/>
            <person name="Gleim D."/>
            <person name="Sims D."/>
            <person name="Meincke L."/>
            <person name="Glavina Del Rio T."/>
            <person name="Tice H."/>
            <person name="Copeland A."/>
            <person name="Cheng J.F."/>
            <person name="Lucas S."/>
            <person name="Chen F."/>
            <person name="Nolan M."/>
            <person name="Bruce D."/>
            <person name="Goodwin L."/>
            <person name="Pitluck S."/>
            <person name="Ivanova N."/>
            <person name="Mavromatis K."/>
            <person name="Mikhailova N."/>
            <person name="Pati A."/>
            <person name="Chen A."/>
            <person name="Palaniappan K."/>
            <person name="Land M."/>
            <person name="Hauser L."/>
            <person name="Chang Y.J."/>
            <person name="Jeffries C.D."/>
            <person name="Chain P."/>
            <person name="Saunders E."/>
            <person name="Brettin T."/>
            <person name="Detter J.C."/>
            <person name="Goker M."/>
            <person name="Bristow J."/>
            <person name="Eisen J.A."/>
            <person name="Markowitz V."/>
            <person name="Hugenholtz P."/>
            <person name="Kyrpides N.C."/>
            <person name="Klenk H.P."/>
            <person name="Han C."/>
        </authorList>
    </citation>
    <scope>NUCLEOTIDE SEQUENCE [LARGE SCALE GENOMIC DNA]</scope>
    <source>
        <strain evidence="4">ATCC 49208 / DSM 771 / VKM B-1644</strain>
    </source>
</reference>
<dbReference type="EMBL" id="CP001720">
    <property type="protein sequence ID" value="ACV63626.1"/>
    <property type="molecule type" value="Genomic_DNA"/>
</dbReference>
<gene>
    <name evidence="3" type="ordered locus">Dtox_2861</name>
</gene>
<dbReference type="Gene3D" id="3.40.50.2000">
    <property type="entry name" value="Glycogen Phosphorylase B"/>
    <property type="match status" value="2"/>
</dbReference>
<dbReference type="HOGENOM" id="CLU_009583_0_3_9"/>